<reference evidence="3 4" key="1">
    <citation type="submission" date="2016-03" db="EMBL/GenBank/DDBJ databases">
        <title>Trachymyrmex septentrionalis WGS genome.</title>
        <authorList>
            <person name="Nygaard S."/>
            <person name="Hu H."/>
            <person name="Boomsma J."/>
            <person name="Zhang G."/>
        </authorList>
    </citation>
    <scope>NUCLEOTIDE SEQUENCE [LARGE SCALE GENOMIC DNA]</scope>
    <source>
        <strain evidence="3">Tsep2-gDNA-1</strain>
        <tissue evidence="3">Whole body</tissue>
    </source>
</reference>
<dbReference type="Proteomes" id="UP000078541">
    <property type="component" value="Unassembled WGS sequence"/>
</dbReference>
<feature type="non-terminal residue" evidence="3">
    <location>
        <position position="1"/>
    </location>
</feature>
<protein>
    <submittedName>
        <fullName evidence="3">Uncharacterized protein</fullName>
    </submittedName>
</protein>
<sequence length="230" mass="25894">ITRRETSHGEHPNTSFDQIVEGLSQSHAQGDPQYNVIEKRGYENAAMKTDQAFVSDSRTQGWHCRGRVAEGLRREGSRRRGRLSVYRLSCWRGVLSSVVSVPEPTGLEKKKNEKTNINRASDYLIVPGRTSSKSSKSNAAWFVGVFLTNFHLLPFLLHVYLHPSWNCQRQRKLSQPLMVFERGRSDAKDERIHAGQITILPLSRQTAEDIPATPLHAGDEPSYPSEASGQ</sequence>
<evidence type="ECO:0000313" key="4">
    <source>
        <dbReference type="Proteomes" id="UP000078541"/>
    </source>
</evidence>
<evidence type="ECO:0000256" key="2">
    <source>
        <dbReference type="SAM" id="Phobius"/>
    </source>
</evidence>
<evidence type="ECO:0000256" key="1">
    <source>
        <dbReference type="SAM" id="MobiDB-lite"/>
    </source>
</evidence>
<organism evidence="3 4">
    <name type="scientific">Trachymyrmex septentrionalis</name>
    <dbReference type="NCBI Taxonomy" id="34720"/>
    <lineage>
        <taxon>Eukaryota</taxon>
        <taxon>Metazoa</taxon>
        <taxon>Ecdysozoa</taxon>
        <taxon>Arthropoda</taxon>
        <taxon>Hexapoda</taxon>
        <taxon>Insecta</taxon>
        <taxon>Pterygota</taxon>
        <taxon>Neoptera</taxon>
        <taxon>Endopterygota</taxon>
        <taxon>Hymenoptera</taxon>
        <taxon>Apocrita</taxon>
        <taxon>Aculeata</taxon>
        <taxon>Formicoidea</taxon>
        <taxon>Formicidae</taxon>
        <taxon>Myrmicinae</taxon>
        <taxon>Trachymyrmex</taxon>
    </lineage>
</organism>
<accession>A0A151JZJ0</accession>
<gene>
    <name evidence="3" type="ORF">ALC56_03181</name>
</gene>
<evidence type="ECO:0000313" key="3">
    <source>
        <dbReference type="EMBL" id="KYN42421.1"/>
    </source>
</evidence>
<proteinExistence type="predicted"/>
<feature type="region of interest" description="Disordered" evidence="1">
    <location>
        <begin position="203"/>
        <end position="230"/>
    </location>
</feature>
<keyword evidence="2" id="KW-0812">Transmembrane</keyword>
<dbReference type="AlphaFoldDB" id="A0A151JZJ0"/>
<keyword evidence="2" id="KW-0472">Membrane</keyword>
<dbReference type="EMBL" id="KQ981374">
    <property type="protein sequence ID" value="KYN42421.1"/>
    <property type="molecule type" value="Genomic_DNA"/>
</dbReference>
<feature type="transmembrane region" description="Helical" evidence="2">
    <location>
        <begin position="139"/>
        <end position="161"/>
    </location>
</feature>
<keyword evidence="2" id="KW-1133">Transmembrane helix</keyword>
<name>A0A151JZJ0_9HYME</name>
<keyword evidence="4" id="KW-1185">Reference proteome</keyword>